<organism evidence="2 3">
    <name type="scientific">Jeotgalibacillus terrae</name>
    <dbReference type="NCBI Taxonomy" id="587735"/>
    <lineage>
        <taxon>Bacteria</taxon>
        <taxon>Bacillati</taxon>
        <taxon>Bacillota</taxon>
        <taxon>Bacilli</taxon>
        <taxon>Bacillales</taxon>
        <taxon>Caryophanaceae</taxon>
        <taxon>Jeotgalibacillus</taxon>
    </lineage>
</organism>
<proteinExistence type="predicted"/>
<keyword evidence="3" id="KW-1185">Reference proteome</keyword>
<gene>
    <name evidence="2" type="ORF">ACFS5P_03550</name>
</gene>
<name>A0ABW5ZDD7_9BACL</name>
<dbReference type="Proteomes" id="UP001597561">
    <property type="component" value="Unassembled WGS sequence"/>
</dbReference>
<dbReference type="RefSeq" id="WP_160289495.1">
    <property type="nucleotide sequence ID" value="NZ_JAFBDK010000009.1"/>
</dbReference>
<evidence type="ECO:0000313" key="2">
    <source>
        <dbReference type="EMBL" id="MFD2910935.1"/>
    </source>
</evidence>
<evidence type="ECO:0000256" key="1">
    <source>
        <dbReference type="SAM" id="Phobius"/>
    </source>
</evidence>
<keyword evidence="1" id="KW-0812">Transmembrane</keyword>
<protein>
    <submittedName>
        <fullName evidence="2">Uncharacterized protein</fullName>
    </submittedName>
</protein>
<accession>A0ABW5ZDD7</accession>
<sequence length="48" mass="5391">MNGGIDLDSALDWVFQVLYGIGLLFIIGCGIILMLLLQKKNPNRRKDD</sequence>
<dbReference type="EMBL" id="JBHUPG010000005">
    <property type="protein sequence ID" value="MFD2910935.1"/>
    <property type="molecule type" value="Genomic_DNA"/>
</dbReference>
<evidence type="ECO:0000313" key="3">
    <source>
        <dbReference type="Proteomes" id="UP001597561"/>
    </source>
</evidence>
<keyword evidence="1" id="KW-0472">Membrane</keyword>
<feature type="transmembrane region" description="Helical" evidence="1">
    <location>
        <begin position="17"/>
        <end position="37"/>
    </location>
</feature>
<reference evidence="3" key="1">
    <citation type="journal article" date="2019" name="Int. J. Syst. Evol. Microbiol.">
        <title>The Global Catalogue of Microorganisms (GCM) 10K type strain sequencing project: providing services to taxonomists for standard genome sequencing and annotation.</title>
        <authorList>
            <consortium name="The Broad Institute Genomics Platform"/>
            <consortium name="The Broad Institute Genome Sequencing Center for Infectious Disease"/>
            <person name="Wu L."/>
            <person name="Ma J."/>
        </authorList>
    </citation>
    <scope>NUCLEOTIDE SEQUENCE [LARGE SCALE GENOMIC DNA]</scope>
    <source>
        <strain evidence="3">KCTC 13528</strain>
    </source>
</reference>
<keyword evidence="1" id="KW-1133">Transmembrane helix</keyword>
<comment type="caution">
    <text evidence="2">The sequence shown here is derived from an EMBL/GenBank/DDBJ whole genome shotgun (WGS) entry which is preliminary data.</text>
</comment>